<keyword evidence="4" id="KW-1185">Reference proteome</keyword>
<evidence type="ECO:0000313" key="3">
    <source>
        <dbReference type="EMBL" id="TPX14300.1"/>
    </source>
</evidence>
<dbReference type="AlphaFoldDB" id="A0A507BCI5"/>
<feature type="coiled-coil region" evidence="1">
    <location>
        <begin position="494"/>
        <end position="521"/>
    </location>
</feature>
<feature type="compositionally biased region" description="Polar residues" evidence="2">
    <location>
        <begin position="401"/>
        <end position="411"/>
    </location>
</feature>
<feature type="compositionally biased region" description="Gly residues" evidence="2">
    <location>
        <begin position="134"/>
        <end position="145"/>
    </location>
</feature>
<gene>
    <name evidence="3" type="ORF">E0L32_005496</name>
</gene>
<accession>A0A507BCI5</accession>
<organism evidence="3 4">
    <name type="scientific">Thyridium curvatum</name>
    <dbReference type="NCBI Taxonomy" id="1093900"/>
    <lineage>
        <taxon>Eukaryota</taxon>
        <taxon>Fungi</taxon>
        <taxon>Dikarya</taxon>
        <taxon>Ascomycota</taxon>
        <taxon>Pezizomycotina</taxon>
        <taxon>Sordariomycetes</taxon>
        <taxon>Sordariomycetidae</taxon>
        <taxon>Thyridiales</taxon>
        <taxon>Thyridiaceae</taxon>
        <taxon>Thyridium</taxon>
    </lineage>
</organism>
<dbReference type="OrthoDB" id="5377009at2759"/>
<dbReference type="STRING" id="1093900.A0A507BCI5"/>
<protein>
    <submittedName>
        <fullName evidence="3">Uncharacterized protein</fullName>
    </submittedName>
</protein>
<feature type="region of interest" description="Disordered" evidence="2">
    <location>
        <begin position="377"/>
        <end position="424"/>
    </location>
</feature>
<dbReference type="GeneID" id="41972943"/>
<feature type="compositionally biased region" description="Low complexity" evidence="2">
    <location>
        <begin position="162"/>
        <end position="174"/>
    </location>
</feature>
<evidence type="ECO:0000256" key="2">
    <source>
        <dbReference type="SAM" id="MobiDB-lite"/>
    </source>
</evidence>
<dbReference type="EMBL" id="SKBQ01000029">
    <property type="protein sequence ID" value="TPX14300.1"/>
    <property type="molecule type" value="Genomic_DNA"/>
</dbReference>
<reference evidence="3 4" key="1">
    <citation type="submission" date="2019-06" db="EMBL/GenBank/DDBJ databases">
        <title>Draft genome sequence of the filamentous fungus Phialemoniopsis curvata isolated from diesel fuel.</title>
        <authorList>
            <person name="Varaljay V.A."/>
            <person name="Lyon W.J."/>
            <person name="Crouch A.L."/>
            <person name="Drake C.E."/>
            <person name="Hollomon J.M."/>
            <person name="Nadeau L.J."/>
            <person name="Nunn H.S."/>
            <person name="Stevenson B.S."/>
            <person name="Bojanowski C.L."/>
            <person name="Crookes-Goodson W.J."/>
        </authorList>
    </citation>
    <scope>NUCLEOTIDE SEQUENCE [LARGE SCALE GENOMIC DNA]</scope>
    <source>
        <strain evidence="3 4">D216</strain>
    </source>
</reference>
<proteinExistence type="predicted"/>
<feature type="region of interest" description="Disordered" evidence="2">
    <location>
        <begin position="1"/>
        <end position="202"/>
    </location>
</feature>
<sequence length="529" mass="56566">MLRGGPAPTARGHDSPSSGPPEGTRRSYQDYRSHGSSAYRHSQPALAPEAPGHRHPTGTFDDSRFSPIQEYHSSYTDAGYRSPSSSHLRHQSFPNLLPAVLRSRSTSPVRREEQRPVSEDMSFTGDARRSARGADGGAGGKGGLAGWFSGTPTGSPSRAERGTPGSRSPSSPTRNLSPEGTPTKSARGTNAAASDSVTPTPASAKSRFAFLTSSMSATLSRLTQAPTSPTIGDELIDLNIEAALFPQGAPTERDTFSPAAFKNLQANATGVLTKMQHAYRERTVAMHDLQADRDAQREELEEANTRAQHLKMQLEGMARKAAEQEQAMQALVAELNAEKKARAEEQRRMREKGLVVPVPLSEGSMVSEDLGVEDDAHKRKWRKSDGSYDTDEDSVEGESIFSRSRSPTSAVGNYESGAMSGDAAAPVSHPRVAALGSQTPQQAKGQKAPPQLNALQKLVKNVTGTGPAQDDEDAGSDGCRNCRGRDASVAWDTVSLLRDENKQLKQRVGQLENAVEGALDLANGVGLNF</sequence>
<feature type="compositionally biased region" description="Basic and acidic residues" evidence="2">
    <location>
        <begin position="109"/>
        <end position="118"/>
    </location>
</feature>
<feature type="compositionally biased region" description="Polar residues" evidence="2">
    <location>
        <begin position="71"/>
        <end position="86"/>
    </location>
</feature>
<comment type="caution">
    <text evidence="3">The sequence shown here is derived from an EMBL/GenBank/DDBJ whole genome shotgun (WGS) entry which is preliminary data.</text>
</comment>
<feature type="coiled-coil region" evidence="1">
    <location>
        <begin position="286"/>
        <end position="352"/>
    </location>
</feature>
<name>A0A507BCI5_9PEZI</name>
<feature type="compositionally biased region" description="Basic and acidic residues" evidence="2">
    <location>
        <begin position="23"/>
        <end position="33"/>
    </location>
</feature>
<dbReference type="InParanoid" id="A0A507BCI5"/>
<dbReference type="Proteomes" id="UP000319257">
    <property type="component" value="Unassembled WGS sequence"/>
</dbReference>
<keyword evidence="1" id="KW-0175">Coiled coil</keyword>
<dbReference type="RefSeq" id="XP_030996011.1">
    <property type="nucleotide sequence ID" value="XM_031140024.1"/>
</dbReference>
<evidence type="ECO:0000313" key="4">
    <source>
        <dbReference type="Proteomes" id="UP000319257"/>
    </source>
</evidence>
<feature type="compositionally biased region" description="Polar residues" evidence="2">
    <location>
        <begin position="175"/>
        <end position="202"/>
    </location>
</feature>
<evidence type="ECO:0000256" key="1">
    <source>
        <dbReference type="SAM" id="Coils"/>
    </source>
</evidence>